<feature type="signal peptide" evidence="1">
    <location>
        <begin position="1"/>
        <end position="23"/>
    </location>
</feature>
<evidence type="ECO:0008006" key="4">
    <source>
        <dbReference type="Google" id="ProtNLM"/>
    </source>
</evidence>
<evidence type="ECO:0000313" key="3">
    <source>
        <dbReference type="Proteomes" id="UP001172645"/>
    </source>
</evidence>
<evidence type="ECO:0000256" key="1">
    <source>
        <dbReference type="SAM" id="SignalP"/>
    </source>
</evidence>
<organism evidence="2 3">
    <name type="scientific">Rhizobium mayense</name>
    <dbReference type="NCBI Taxonomy" id="1312184"/>
    <lineage>
        <taxon>Bacteria</taxon>
        <taxon>Pseudomonadati</taxon>
        <taxon>Pseudomonadota</taxon>
        <taxon>Alphaproteobacteria</taxon>
        <taxon>Hyphomicrobiales</taxon>
        <taxon>Rhizobiaceae</taxon>
        <taxon>Rhizobium/Agrobacterium group</taxon>
        <taxon>Rhizobium</taxon>
    </lineage>
</organism>
<name>A0ABT7JQB5_9HYPH</name>
<sequence>MKRILISAAAAAVSVMLCGNAFASVGAIDYWSNSRWTVKAIPMTSKCMANANYTAPDGEKIFVGFEVFSNGATGFLISSPRWTGMFHAGGRYRLDAQFDNYRSQRMLATAYGDGAIAFEGITLKGITAFAKSTSFHLNYNGRDLGTYNLPGSYDAVVKTLTCVKDWNNAVSTPAVRSLPNQPVPGI</sequence>
<proteinExistence type="predicted"/>
<gene>
    <name evidence="2" type="ORF">PY649_05970</name>
</gene>
<reference evidence="2" key="1">
    <citation type="submission" date="2023-06" db="EMBL/GenBank/DDBJ databases">
        <title>Phylogenetic Diversity of Rhizobium strains.</title>
        <authorList>
            <person name="Moura F.T."/>
            <person name="Helene L.C.F."/>
            <person name="Hungria M."/>
        </authorList>
    </citation>
    <scope>NUCLEOTIDE SEQUENCE</scope>
    <source>
        <strain evidence="2">CCGE526</strain>
    </source>
</reference>
<dbReference type="Proteomes" id="UP001172645">
    <property type="component" value="Unassembled WGS sequence"/>
</dbReference>
<feature type="chain" id="PRO_5047256565" description="DUF1349 domain-containing protein" evidence="1">
    <location>
        <begin position="24"/>
        <end position="186"/>
    </location>
</feature>
<accession>A0ABT7JQB5</accession>
<protein>
    <recommendedName>
        <fullName evidence="4">DUF1349 domain-containing protein</fullName>
    </recommendedName>
</protein>
<evidence type="ECO:0000313" key="2">
    <source>
        <dbReference type="EMBL" id="MDL2398441.1"/>
    </source>
</evidence>
<keyword evidence="3" id="KW-1185">Reference proteome</keyword>
<dbReference type="EMBL" id="JARFYM010000003">
    <property type="protein sequence ID" value="MDL2398441.1"/>
    <property type="molecule type" value="Genomic_DNA"/>
</dbReference>
<keyword evidence="1" id="KW-0732">Signal</keyword>
<comment type="caution">
    <text evidence="2">The sequence shown here is derived from an EMBL/GenBank/DDBJ whole genome shotgun (WGS) entry which is preliminary data.</text>
</comment>
<dbReference type="RefSeq" id="WP_285867292.1">
    <property type="nucleotide sequence ID" value="NZ_JARFYM010000003.1"/>
</dbReference>